<accession>A0A0A0RIB2</accession>
<organism evidence="1 2">
    <name type="scientific">Isavirus salaris</name>
    <dbReference type="NCBI Taxonomy" id="55987"/>
    <lineage>
        <taxon>Viruses</taxon>
        <taxon>Riboviria</taxon>
        <taxon>Orthornavirae</taxon>
        <taxon>Negarnaviricota</taxon>
        <taxon>Polyploviricotina</taxon>
        <taxon>Insthoviricetes</taxon>
        <taxon>Articulavirales</taxon>
        <taxon>Orthomyxoviridae</taxon>
        <taxon>Isavirus</taxon>
    </lineage>
</organism>
<reference evidence="1 2" key="1">
    <citation type="journal article" date="2014" name="Appl. Environ. Microbiol.">
        <title>Development of A Reverse Genetic System for Infectious Salmon Anemia Virus (ISAV): Rescue of Recombinant Fluorescence Virus Using Salmon ITS-1 Region as a Novel Promoter.</title>
        <authorList>
            <person name="Toro-Ascuy D."/>
            <person name="Tambley C."/>
            <person name="Beltran C."/>
            <person name="Mascayano C."/>
            <person name="Sandoval N."/>
            <person name="Olivares E."/>
            <person name="Medina R.A."/>
            <person name="Spencer E."/>
            <person name="Cortez-San Martin M."/>
        </authorList>
    </citation>
    <scope>NUCLEOTIDE SEQUENCE [LARGE SCALE GENOMIC DNA]</scope>
    <source>
        <strain evidence="1">901_09</strain>
    </source>
</reference>
<dbReference type="EMBL" id="KM262772">
    <property type="protein sequence ID" value="AIW00348.1"/>
    <property type="molecule type" value="Viral_cRNA"/>
</dbReference>
<gene>
    <name evidence="1" type="primary">PB2</name>
</gene>
<evidence type="ECO:0000313" key="2">
    <source>
        <dbReference type="Proteomes" id="UP000181614"/>
    </source>
</evidence>
<evidence type="ECO:0000313" key="1">
    <source>
        <dbReference type="EMBL" id="AIW00348.1"/>
    </source>
</evidence>
<dbReference type="Proteomes" id="UP000181614">
    <property type="component" value="Genome"/>
</dbReference>
<name>A0A0A0RIB2_9ORTO</name>
<proteinExistence type="predicted"/>
<protein>
    <submittedName>
        <fullName evidence="1">PB2</fullName>
    </submittedName>
</protein>
<sequence length="722" mass="79903">MDFISENTISDKTTLEELKNATLFQVTKVDDRDCLKARRICNAPKGHWAGLMEKAKAMGDPTEEEKDELKKIVESYNTVSVLGVTKSEGATGPRLVSSLKGLKNLLPGVNPKTLQETLLVGAPCPSTEPTTEEYWNVCRAAVGASMGSAKINMSQKVVMGASVIGWGQLNQSGPGVYFLNTKEIVTAEGKVDETRGPLERTSAPLMRDISRLIQETIEEVETGGDPSFSVRSEGGSKIEGRIAFSLHSEVSTLKMRIALEQKLAKYEYMGENLLTLVKNTSIDRMQPDSAMMGKMVLESLRTHTVSSEQLNGRMITVQSQGLETIAISSPFDVEYDDGYVFTRMKGNFVAIGRDYKGAILCFREGQGTFFSGRGNWSGLMEKCLVEMRLCPCFYSCTWLDYPDKKSLYEKATFEAKQIVFAMGENTGVDIRVNTDGEIGDKGISLLTREREDKYMSKVSYECRVVSGKLVMGLDKMSRVAKGNLEVVREKGDDTSQSDSFYEGVLQVGSMIGTTMESLKQQLQGPVGIWRASGVSAMERCMKRGQSKTVVASARYTFQKMMEKMATGREVSKYSLIIVMRCCIGFTSEANKRALTNISGTGYYISVAQPTVVKLAGEWLITPVGRSKTGEVQYVSAKLKKGMTTGKLELIKKADRSDLDNFPEPSADELLREGTIVLMQIGKDKWLCRVRTGDRRVRTDTDIQRAEAKSQVEKEDLMDEYGV</sequence>